<keyword evidence="2" id="KW-1185">Reference proteome</keyword>
<evidence type="ECO:0000313" key="2">
    <source>
        <dbReference type="Proteomes" id="UP000812966"/>
    </source>
</evidence>
<accession>A0A8K0JM47</accession>
<comment type="caution">
    <text evidence="1">The sequence shown here is derived from an EMBL/GenBank/DDBJ whole genome shotgun (WGS) entry which is preliminary data.</text>
</comment>
<reference evidence="1" key="1">
    <citation type="submission" date="2020-04" db="EMBL/GenBank/DDBJ databases">
        <title>Analysis of mating type loci in Filobasidium floriforme.</title>
        <authorList>
            <person name="Nowrousian M."/>
        </authorList>
    </citation>
    <scope>NUCLEOTIDE SEQUENCE</scope>
    <source>
        <strain evidence="1">CBS 6242</strain>
    </source>
</reference>
<dbReference type="Proteomes" id="UP000812966">
    <property type="component" value="Unassembled WGS sequence"/>
</dbReference>
<evidence type="ECO:0000313" key="1">
    <source>
        <dbReference type="EMBL" id="KAG7558173.1"/>
    </source>
</evidence>
<name>A0A8K0JM47_9TREE</name>
<dbReference type="AlphaFoldDB" id="A0A8K0JM47"/>
<gene>
    <name evidence="1" type="ORF">FFLO_02900</name>
</gene>
<protein>
    <submittedName>
        <fullName evidence="1">Uncharacterized protein</fullName>
    </submittedName>
</protein>
<proteinExistence type="predicted"/>
<sequence length="615" mass="68131">MSNSQQELDLDRWWLQTNLDDIAASGLSDTYVPSLSDWLMEADQDGNMMLSQEAGYQYGEQVDRVSMGLQHSSSRWDQTSIGCGNTTPVRSIASEDKQDWSHCDGKLEQFMRTFEQDIGLQQYEGLRSLHEPPVGETSVSEYVGSGYLNDQDLHPNDQDSTLQTFDAVDQVSQKCLTITTIDRQRGPWEVRTKDNLDTVEPKQKRAVWLAGRGRPPKRCILRQKNGAAFPDTNGKFVSALAMPGIRDVAAFIGCHGSTIRQAMARTNEDKGIVLGIWRVDEYNENEAVKDEDLLIQLEEQSYLGQQTHQDSVVSAGNHCCIDGSETTLSDVHTGLNAAGGHEQNISLASPSLRQSSYLSVDPVQHLTAAGGQASGAAIVGSGYMIEYPKGSLKPGAPAKLYLVRRADGQHFDHEEKSVPFALICTDRDEYIRKNSLILPMQRSNSGSANQHETYKRSHQAGSTVLLSSEDSLVSTNPINPAIGHQASDLEGTIGSREQAVFHTKKGQATFRSVATRKKMQKNAINHHQSISDAAKTRMLEIHEKLLHVERVDGTSFPYNKQQVYFAIIQGRLAASKFLECNLTTIRYALQKRGKKKGILKKVWRVKDLGKAIPSA</sequence>
<dbReference type="EMBL" id="JABELV010000049">
    <property type="protein sequence ID" value="KAG7558173.1"/>
    <property type="molecule type" value="Genomic_DNA"/>
</dbReference>
<organism evidence="1 2">
    <name type="scientific">Filobasidium floriforme</name>
    <dbReference type="NCBI Taxonomy" id="5210"/>
    <lineage>
        <taxon>Eukaryota</taxon>
        <taxon>Fungi</taxon>
        <taxon>Dikarya</taxon>
        <taxon>Basidiomycota</taxon>
        <taxon>Agaricomycotina</taxon>
        <taxon>Tremellomycetes</taxon>
        <taxon>Filobasidiales</taxon>
        <taxon>Filobasidiaceae</taxon>
        <taxon>Filobasidium</taxon>
    </lineage>
</organism>